<organism evidence="1 2">
    <name type="scientific">Ixodes persulcatus</name>
    <name type="common">Taiga tick</name>
    <dbReference type="NCBI Taxonomy" id="34615"/>
    <lineage>
        <taxon>Eukaryota</taxon>
        <taxon>Metazoa</taxon>
        <taxon>Ecdysozoa</taxon>
        <taxon>Arthropoda</taxon>
        <taxon>Chelicerata</taxon>
        <taxon>Arachnida</taxon>
        <taxon>Acari</taxon>
        <taxon>Parasitiformes</taxon>
        <taxon>Ixodida</taxon>
        <taxon>Ixodoidea</taxon>
        <taxon>Ixodidae</taxon>
        <taxon>Ixodinae</taxon>
        <taxon>Ixodes</taxon>
    </lineage>
</organism>
<dbReference type="Proteomes" id="UP000805193">
    <property type="component" value="Unassembled WGS sequence"/>
</dbReference>
<evidence type="ECO:0000313" key="2">
    <source>
        <dbReference type="Proteomes" id="UP000805193"/>
    </source>
</evidence>
<sequence length="296" mass="33122">MQLQEIATLYFRLKCECVNQPLGPAQQKTLPEAYHVCDRPVTKEGAPRCRIHIRQTDKSREAAYHSVEEYMSHVEEFYAGLSLTAPVEKKRVFVATDEPKVVDQIRKKFPDYLVIHNNLSSSQAHDLGARSKSSSLFGVISDIHLLAESDFLVCTMSSGIESHGSKSRADFVFTQFCRVAYELMQARHPDASLMAASLDVEYFYAYVPFPPRRTLQPNVPSFASELGWSGPGVLIERPGTFASLDEAKFKKNADGFVAGRIAKHAALKQMTVFPVFKTVQTYRVANYSAFSTLPPS</sequence>
<reference evidence="1 2" key="1">
    <citation type="journal article" date="2020" name="Cell">
        <title>Large-Scale Comparative Analyses of Tick Genomes Elucidate Their Genetic Diversity and Vector Capacities.</title>
        <authorList>
            <consortium name="Tick Genome and Microbiome Consortium (TIGMIC)"/>
            <person name="Jia N."/>
            <person name="Wang J."/>
            <person name="Shi W."/>
            <person name="Du L."/>
            <person name="Sun Y."/>
            <person name="Zhan W."/>
            <person name="Jiang J.F."/>
            <person name="Wang Q."/>
            <person name="Zhang B."/>
            <person name="Ji P."/>
            <person name="Bell-Sakyi L."/>
            <person name="Cui X.M."/>
            <person name="Yuan T.T."/>
            <person name="Jiang B.G."/>
            <person name="Yang W.F."/>
            <person name="Lam T.T."/>
            <person name="Chang Q.C."/>
            <person name="Ding S.J."/>
            <person name="Wang X.J."/>
            <person name="Zhu J.G."/>
            <person name="Ruan X.D."/>
            <person name="Zhao L."/>
            <person name="Wei J.T."/>
            <person name="Ye R.Z."/>
            <person name="Que T.C."/>
            <person name="Du C.H."/>
            <person name="Zhou Y.H."/>
            <person name="Cheng J.X."/>
            <person name="Dai P.F."/>
            <person name="Guo W.B."/>
            <person name="Han X.H."/>
            <person name="Huang E.J."/>
            <person name="Li L.F."/>
            <person name="Wei W."/>
            <person name="Gao Y.C."/>
            <person name="Liu J.Z."/>
            <person name="Shao H.Z."/>
            <person name="Wang X."/>
            <person name="Wang C.C."/>
            <person name="Yang T.C."/>
            <person name="Huo Q.B."/>
            <person name="Li W."/>
            <person name="Chen H.Y."/>
            <person name="Chen S.E."/>
            <person name="Zhou L.G."/>
            <person name="Ni X.B."/>
            <person name="Tian J.H."/>
            <person name="Sheng Y."/>
            <person name="Liu T."/>
            <person name="Pan Y.S."/>
            <person name="Xia L.Y."/>
            <person name="Li J."/>
            <person name="Zhao F."/>
            <person name="Cao W.C."/>
        </authorList>
    </citation>
    <scope>NUCLEOTIDE SEQUENCE [LARGE SCALE GENOMIC DNA]</scope>
    <source>
        <strain evidence="1">Iper-2018</strain>
    </source>
</reference>
<proteinExistence type="predicted"/>
<comment type="caution">
    <text evidence="1">The sequence shown here is derived from an EMBL/GenBank/DDBJ whole genome shotgun (WGS) entry which is preliminary data.</text>
</comment>
<dbReference type="EMBL" id="JABSTQ010000376">
    <property type="protein sequence ID" value="KAG0445430.1"/>
    <property type="molecule type" value="Genomic_DNA"/>
</dbReference>
<name>A0AC60R0H0_IXOPE</name>
<evidence type="ECO:0000313" key="1">
    <source>
        <dbReference type="EMBL" id="KAG0445430.1"/>
    </source>
</evidence>
<accession>A0AC60R0H0</accession>
<keyword evidence="2" id="KW-1185">Reference proteome</keyword>
<protein>
    <submittedName>
        <fullName evidence="1">Uncharacterized protein</fullName>
    </submittedName>
</protein>
<gene>
    <name evidence="1" type="ORF">HPB47_015236</name>
</gene>